<sequence length="446" mass="52155">MDVSDSSKLEKSGSKRDLDEKTNRDRTLVLTGPFSREQQLRSMFVYGIPNSLSAESIETLASLLNVEGYALGKSRGGYEALKLTELKVSVQQNSLNQLRQYNAQDAYRSRILELSAKITDCLRSTSNNFLNQAPSSRSVVDDSDINVEAVSREFKELPSSLRVQVIKEIQTFRKIALEHEKSKMSEIENIDAELRSSLEKKTNDIIDSVKEEVEEYHFSSDEENDKSDETLLQETVSAQLKEQEHLFQKRLMRYKDIEKSRLESHRYNMTRKAHHREEQGAASERLIAKLSQFDDDSEAEKGTDQYYTDFESWYRNRREFREKEKARDEKILAEREERFTRTQSEETPVNTEASHEHGDVLDETIDWKQISDVEWKDIHEFIVKVVLEYFGVDETEFVEFIMEQLRSTPTLEVLREQLNMVFEEDTDTQLVKIWTKLHEILKEKTS</sequence>
<keyword evidence="3" id="KW-0507">mRNA processing</keyword>
<dbReference type="SMART" id="SM00311">
    <property type="entry name" value="PWI"/>
    <property type="match status" value="1"/>
</dbReference>
<evidence type="ECO:0000256" key="1">
    <source>
        <dbReference type="ARBA" id="ARBA00005544"/>
    </source>
</evidence>
<proteinExistence type="inferred from homology"/>
<gene>
    <name evidence="7" type="ORF">CANCADRAFT_44652</name>
</gene>
<evidence type="ECO:0000259" key="6">
    <source>
        <dbReference type="SMART" id="SM00311"/>
    </source>
</evidence>
<keyword evidence="3" id="KW-0747">Spliceosome</keyword>
<keyword evidence="8" id="KW-1185">Reference proteome</keyword>
<protein>
    <recommendedName>
        <fullName evidence="2">U1 small nuclear ribonucleoprotein component SNU71</fullName>
    </recommendedName>
</protein>
<comment type="similarity">
    <text evidence="1">Belongs to the SNU71 family.</text>
</comment>
<dbReference type="InterPro" id="IPR002483">
    <property type="entry name" value="PWI_dom"/>
</dbReference>
<dbReference type="GO" id="GO:0005681">
    <property type="term" value="C:spliceosomal complex"/>
    <property type="evidence" value="ECO:0007669"/>
    <property type="project" value="UniProtKB-KW"/>
</dbReference>
<feature type="region of interest" description="Disordered" evidence="5">
    <location>
        <begin position="1"/>
        <end position="24"/>
    </location>
</feature>
<feature type="domain" description="PWI" evidence="6">
    <location>
        <begin position="370"/>
        <end position="443"/>
    </location>
</feature>
<dbReference type="OrthoDB" id="6275295at2759"/>
<evidence type="ECO:0000313" key="7">
    <source>
        <dbReference type="EMBL" id="ODV91031.1"/>
    </source>
</evidence>
<evidence type="ECO:0000256" key="5">
    <source>
        <dbReference type="SAM" id="MobiDB-lite"/>
    </source>
</evidence>
<comment type="function">
    <text evidence="4">Component of the U1 snRNP particle, which recognizes and binds the 5'-splice site of pre-mRNA. Together with other non-snRNP factors, U1 snRNP forms the spliceosomal commitment complex, that targets pre-mRNA to the splicing pathway.</text>
</comment>
<name>A0A1E4TGZ4_9ASCO</name>
<keyword evidence="3" id="KW-0508">mRNA splicing</keyword>
<dbReference type="InterPro" id="IPR052768">
    <property type="entry name" value="RBM25"/>
</dbReference>
<reference evidence="8" key="1">
    <citation type="submission" date="2016-02" db="EMBL/GenBank/DDBJ databases">
        <title>Comparative genomics of biotechnologically important yeasts.</title>
        <authorList>
            <consortium name="DOE Joint Genome Institute"/>
            <person name="Riley R."/>
            <person name="Haridas S."/>
            <person name="Wolfe K.H."/>
            <person name="Lopes M.R."/>
            <person name="Hittinger C.T."/>
            <person name="Goker M."/>
            <person name="Salamov A."/>
            <person name="Wisecaver J."/>
            <person name="Long T.M."/>
            <person name="Aerts A.L."/>
            <person name="Barry K."/>
            <person name="Choi C."/>
            <person name="Clum A."/>
            <person name="Coughlan A.Y."/>
            <person name="Deshpande S."/>
            <person name="Douglass A.P."/>
            <person name="Hanson S.J."/>
            <person name="Klenk H.-P."/>
            <person name="Labutti K."/>
            <person name="Lapidus A."/>
            <person name="Lindquist E."/>
            <person name="Lipzen A."/>
            <person name="Meier-Kolthoff J.P."/>
            <person name="Ohm R.A."/>
            <person name="Otillar R.P."/>
            <person name="Pangilinan J."/>
            <person name="Peng Y."/>
            <person name="Rokas A."/>
            <person name="Rosa C.A."/>
            <person name="Scheuner C."/>
            <person name="Sibirny A.A."/>
            <person name="Slot J.C."/>
            <person name="Stielow J.B."/>
            <person name="Sun H."/>
            <person name="Kurtzman C.P."/>
            <person name="Blackwell M."/>
            <person name="Jeffries T.W."/>
            <person name="Grigoriev I.V."/>
        </authorList>
    </citation>
    <scope>NUCLEOTIDE SEQUENCE [LARGE SCALE GENOMIC DNA]</scope>
    <source>
        <strain evidence="8">NRRL Y-17796</strain>
    </source>
</reference>
<evidence type="ECO:0000256" key="4">
    <source>
        <dbReference type="ARBA" id="ARBA00025004"/>
    </source>
</evidence>
<dbReference type="Proteomes" id="UP000095023">
    <property type="component" value="Unassembled WGS sequence"/>
</dbReference>
<dbReference type="PANTHER" id="PTHR18806">
    <property type="entry name" value="RBM25 PROTEIN"/>
    <property type="match status" value="1"/>
</dbReference>
<dbReference type="Gene3D" id="1.20.1390.10">
    <property type="entry name" value="PWI domain"/>
    <property type="match status" value="1"/>
</dbReference>
<organism evidence="7 8">
    <name type="scientific">Tortispora caseinolytica NRRL Y-17796</name>
    <dbReference type="NCBI Taxonomy" id="767744"/>
    <lineage>
        <taxon>Eukaryota</taxon>
        <taxon>Fungi</taxon>
        <taxon>Dikarya</taxon>
        <taxon>Ascomycota</taxon>
        <taxon>Saccharomycotina</taxon>
        <taxon>Trigonopsidomycetes</taxon>
        <taxon>Trigonopsidales</taxon>
        <taxon>Trigonopsidaceae</taxon>
        <taxon>Tortispora</taxon>
    </lineage>
</organism>
<dbReference type="AlphaFoldDB" id="A0A1E4TGZ4"/>
<accession>A0A1E4TGZ4</accession>
<dbReference type="PANTHER" id="PTHR18806:SF4">
    <property type="entry name" value="RNA-BINDING PROTEIN 25"/>
    <property type="match status" value="1"/>
</dbReference>
<evidence type="ECO:0000256" key="2">
    <source>
        <dbReference type="ARBA" id="ARBA00014280"/>
    </source>
</evidence>
<dbReference type="EMBL" id="KV453842">
    <property type="protein sequence ID" value="ODV91031.1"/>
    <property type="molecule type" value="Genomic_DNA"/>
</dbReference>
<evidence type="ECO:0000256" key="3">
    <source>
        <dbReference type="ARBA" id="ARBA00022728"/>
    </source>
</evidence>
<evidence type="ECO:0000313" key="8">
    <source>
        <dbReference type="Proteomes" id="UP000095023"/>
    </source>
</evidence>